<dbReference type="CDD" id="cd08760">
    <property type="entry name" value="Cyt_b561_FRRS1_like"/>
    <property type="match status" value="1"/>
</dbReference>
<dbReference type="Pfam" id="PF00141">
    <property type="entry name" value="peroxidase"/>
    <property type="match status" value="1"/>
</dbReference>
<evidence type="ECO:0000256" key="7">
    <source>
        <dbReference type="ARBA" id="ARBA00022559"/>
    </source>
</evidence>
<keyword evidence="9 19" id="KW-0812">Transmembrane</keyword>
<sequence length="550" mass="61199">MPTLSSATMEHQVQATSVESTESGVTSGLRPWKGQSNWRRSHHLKNAHGILNIIGWGVLLPTGAIVARNFRNYPLKCDEWYQLHTQCQTSGYMIGTVGWGIGIWLGNSSRQYTLKAHRTLGIVIFTFATLQMLALWLQPKKENECRKLWEIYHIVLGYTVIVLSIANIFEGIGNIRSHAAVVWRFLDALTLCRGGQWNRVYQWRTVIAVKVLVRSPYGNFVRLMERMRNHTCSVLILRAVLGMGILVGACEAQLAYDYYKFSCPNVETTVRNAVLGVVFTDPTAPAAFLRLLFHDCQVQGCDASIMLGSKELNGNSEIASGMNFGIRKLETVHHIKYKLEAECPGQVSCADIIALAAKVSVALSGGPDIRIPLGRKDSTTSSRQAGDVNIPPPNITVDTLLDIFTSKGLNLKESVAIMGAHTLGGGHCINIVDRLFERRPDDPINPSFKPMLRLLCPTEKPLTNLTIVPNDKTPLAFDNHYYKDVLMGKGLFTIDSRMSIDQRTAPIVAEFAANKYRFFQVFSSAFVKLSLSNVLTNDEGEVRRKCNQVN</sequence>
<evidence type="ECO:0000256" key="1">
    <source>
        <dbReference type="ARBA" id="ARBA00000189"/>
    </source>
</evidence>
<dbReference type="Gene3D" id="1.10.520.10">
    <property type="match status" value="1"/>
</dbReference>
<evidence type="ECO:0000259" key="21">
    <source>
        <dbReference type="PROSITE" id="PS50939"/>
    </source>
</evidence>
<evidence type="ECO:0000256" key="18">
    <source>
        <dbReference type="SAM" id="MobiDB-lite"/>
    </source>
</evidence>
<dbReference type="Proteomes" id="UP001472677">
    <property type="component" value="Unassembled WGS sequence"/>
</dbReference>
<feature type="region of interest" description="Disordered" evidence="18">
    <location>
        <begin position="1"/>
        <end position="34"/>
    </location>
</feature>
<feature type="domain" description="Plant heme peroxidase family profile" evidence="20">
    <location>
        <begin position="253"/>
        <end position="550"/>
    </location>
</feature>
<evidence type="ECO:0000256" key="19">
    <source>
        <dbReference type="SAM" id="Phobius"/>
    </source>
</evidence>
<keyword evidence="12 19" id="KW-1133">Transmembrane helix</keyword>
<dbReference type="Pfam" id="PF03188">
    <property type="entry name" value="Cytochrom_B561"/>
    <property type="match status" value="1"/>
</dbReference>
<evidence type="ECO:0000259" key="20">
    <source>
        <dbReference type="PROSITE" id="PS50873"/>
    </source>
</evidence>
<keyword evidence="8" id="KW-0349">Heme</keyword>
<evidence type="ECO:0000256" key="16">
    <source>
        <dbReference type="ARBA" id="ARBA00023157"/>
    </source>
</evidence>
<comment type="caution">
    <text evidence="22">The sequence shown here is derived from an EMBL/GenBank/DDBJ whole genome shotgun (WGS) entry which is preliminary data.</text>
</comment>
<evidence type="ECO:0000256" key="9">
    <source>
        <dbReference type="ARBA" id="ARBA00022692"/>
    </source>
</evidence>
<comment type="cofactor">
    <cofactor evidence="2">
        <name>Ca(2+)</name>
        <dbReference type="ChEBI" id="CHEBI:29108"/>
    </cofactor>
</comment>
<dbReference type="Gene3D" id="1.20.120.1770">
    <property type="match status" value="1"/>
</dbReference>
<evidence type="ECO:0000256" key="10">
    <source>
        <dbReference type="ARBA" id="ARBA00022723"/>
    </source>
</evidence>
<feature type="domain" description="Cytochrome b561" evidence="21">
    <location>
        <begin position="6"/>
        <end position="210"/>
    </location>
</feature>
<dbReference type="InterPro" id="IPR010255">
    <property type="entry name" value="Haem_peroxidase_sf"/>
</dbReference>
<feature type="compositionally biased region" description="Polar residues" evidence="18">
    <location>
        <begin position="1"/>
        <end position="15"/>
    </location>
</feature>
<feature type="transmembrane region" description="Helical" evidence="19">
    <location>
        <begin position="232"/>
        <end position="256"/>
    </location>
</feature>
<evidence type="ECO:0000313" key="22">
    <source>
        <dbReference type="EMBL" id="KAK8551635.1"/>
    </source>
</evidence>
<dbReference type="PANTHER" id="PTHR31517:SF81">
    <property type="entry name" value="PEROXIDASE"/>
    <property type="match status" value="1"/>
</dbReference>
<accession>A0ABR2E4Z4</accession>
<feature type="transmembrane region" description="Helical" evidence="19">
    <location>
        <begin position="49"/>
        <end position="70"/>
    </location>
</feature>
<comment type="similarity">
    <text evidence="17">Belongs to the peroxidase family.</text>
</comment>
<comment type="cofactor">
    <cofactor evidence="3">
        <name>heme b</name>
        <dbReference type="ChEBI" id="CHEBI:60344"/>
    </cofactor>
</comment>
<dbReference type="PROSITE" id="PS50939">
    <property type="entry name" value="CYTOCHROME_B561"/>
    <property type="match status" value="1"/>
</dbReference>
<comment type="catalytic activity">
    <reaction evidence="1">
        <text>2 a phenolic donor + H2O2 = 2 a phenolic radical donor + 2 H2O</text>
        <dbReference type="Rhea" id="RHEA:56136"/>
        <dbReference type="ChEBI" id="CHEBI:15377"/>
        <dbReference type="ChEBI" id="CHEBI:16240"/>
        <dbReference type="ChEBI" id="CHEBI:139520"/>
        <dbReference type="ChEBI" id="CHEBI:139521"/>
        <dbReference type="EC" id="1.11.1.7"/>
    </reaction>
</comment>
<dbReference type="InterPro" id="IPR002016">
    <property type="entry name" value="Haem_peroxidase"/>
</dbReference>
<keyword evidence="23" id="KW-1185">Reference proteome</keyword>
<keyword evidence="6" id="KW-0813">Transport</keyword>
<keyword evidence="11" id="KW-0249">Electron transport</keyword>
<evidence type="ECO:0000313" key="23">
    <source>
        <dbReference type="Proteomes" id="UP001472677"/>
    </source>
</evidence>
<keyword evidence="16" id="KW-1015">Disulfide bond</keyword>
<feature type="transmembrane region" description="Helical" evidence="19">
    <location>
        <begin position="119"/>
        <end position="139"/>
    </location>
</feature>
<reference evidence="22 23" key="1">
    <citation type="journal article" date="2024" name="G3 (Bethesda)">
        <title>Genome assembly of Hibiscus sabdariffa L. provides insights into metabolisms of medicinal natural products.</title>
        <authorList>
            <person name="Kim T."/>
        </authorList>
    </citation>
    <scope>NUCLEOTIDE SEQUENCE [LARGE SCALE GENOMIC DNA]</scope>
    <source>
        <strain evidence="22">TK-2024</strain>
        <tissue evidence="22">Old leaves</tissue>
    </source>
</reference>
<dbReference type="PRINTS" id="PR00461">
    <property type="entry name" value="PLPEROXIDASE"/>
</dbReference>
<organism evidence="22 23">
    <name type="scientific">Hibiscus sabdariffa</name>
    <name type="common">roselle</name>
    <dbReference type="NCBI Taxonomy" id="183260"/>
    <lineage>
        <taxon>Eukaryota</taxon>
        <taxon>Viridiplantae</taxon>
        <taxon>Streptophyta</taxon>
        <taxon>Embryophyta</taxon>
        <taxon>Tracheophyta</taxon>
        <taxon>Spermatophyta</taxon>
        <taxon>Magnoliopsida</taxon>
        <taxon>eudicotyledons</taxon>
        <taxon>Gunneridae</taxon>
        <taxon>Pentapetalae</taxon>
        <taxon>rosids</taxon>
        <taxon>malvids</taxon>
        <taxon>Malvales</taxon>
        <taxon>Malvaceae</taxon>
        <taxon>Malvoideae</taxon>
        <taxon>Hibiscus</taxon>
    </lineage>
</organism>
<dbReference type="PROSITE" id="PS50873">
    <property type="entry name" value="PEROXIDASE_4"/>
    <property type="match status" value="1"/>
</dbReference>
<dbReference type="EMBL" id="JBBPBM010000020">
    <property type="protein sequence ID" value="KAK8551635.1"/>
    <property type="molecule type" value="Genomic_DNA"/>
</dbReference>
<dbReference type="PRINTS" id="PR00458">
    <property type="entry name" value="PEROXIDASE"/>
</dbReference>
<evidence type="ECO:0000256" key="12">
    <source>
        <dbReference type="ARBA" id="ARBA00022989"/>
    </source>
</evidence>
<evidence type="ECO:0000256" key="17">
    <source>
        <dbReference type="RuleBase" id="RU004241"/>
    </source>
</evidence>
<keyword evidence="13" id="KW-0560">Oxidoreductase</keyword>
<keyword evidence="14" id="KW-0408">Iron</keyword>
<dbReference type="InterPro" id="IPR006593">
    <property type="entry name" value="Cyt_b561/ferric_Rdtase_TM"/>
</dbReference>
<evidence type="ECO:0000256" key="11">
    <source>
        <dbReference type="ARBA" id="ARBA00022982"/>
    </source>
</evidence>
<dbReference type="SMART" id="SM00665">
    <property type="entry name" value="B561"/>
    <property type="match status" value="1"/>
</dbReference>
<evidence type="ECO:0000256" key="4">
    <source>
        <dbReference type="ARBA" id="ARBA00004370"/>
    </source>
</evidence>
<evidence type="ECO:0000256" key="15">
    <source>
        <dbReference type="ARBA" id="ARBA00023136"/>
    </source>
</evidence>
<keyword evidence="15 19" id="KW-0472">Membrane</keyword>
<dbReference type="PANTHER" id="PTHR31517">
    <property type="match status" value="1"/>
</dbReference>
<dbReference type="SUPFAM" id="SSF48113">
    <property type="entry name" value="Heme-dependent peroxidases"/>
    <property type="match status" value="1"/>
</dbReference>
<evidence type="ECO:0000256" key="3">
    <source>
        <dbReference type="ARBA" id="ARBA00001970"/>
    </source>
</evidence>
<feature type="transmembrane region" description="Helical" evidence="19">
    <location>
        <begin position="90"/>
        <end position="107"/>
    </location>
</feature>
<evidence type="ECO:0000256" key="6">
    <source>
        <dbReference type="ARBA" id="ARBA00022448"/>
    </source>
</evidence>
<dbReference type="InterPro" id="IPR033905">
    <property type="entry name" value="Secretory_peroxidase"/>
</dbReference>
<keyword evidence="7" id="KW-0575">Peroxidase</keyword>
<evidence type="ECO:0000256" key="5">
    <source>
        <dbReference type="ARBA" id="ARBA00012313"/>
    </source>
</evidence>
<dbReference type="InterPro" id="IPR000823">
    <property type="entry name" value="Peroxidase_pln"/>
</dbReference>
<evidence type="ECO:0000256" key="2">
    <source>
        <dbReference type="ARBA" id="ARBA00001913"/>
    </source>
</evidence>
<evidence type="ECO:0000256" key="14">
    <source>
        <dbReference type="ARBA" id="ARBA00023004"/>
    </source>
</evidence>
<evidence type="ECO:0000256" key="8">
    <source>
        <dbReference type="ARBA" id="ARBA00022617"/>
    </source>
</evidence>
<dbReference type="Gene3D" id="1.10.420.10">
    <property type="entry name" value="Peroxidase, domain 2"/>
    <property type="match status" value="1"/>
</dbReference>
<name>A0ABR2E4Z4_9ROSI</name>
<protein>
    <recommendedName>
        <fullName evidence="5">peroxidase</fullName>
        <ecNumber evidence="5">1.11.1.7</ecNumber>
    </recommendedName>
</protein>
<feature type="transmembrane region" description="Helical" evidence="19">
    <location>
        <begin position="151"/>
        <end position="169"/>
    </location>
</feature>
<gene>
    <name evidence="22" type="ORF">V6N12_040266</name>
</gene>
<evidence type="ECO:0000256" key="13">
    <source>
        <dbReference type="ARBA" id="ARBA00023002"/>
    </source>
</evidence>
<dbReference type="CDD" id="cd00693">
    <property type="entry name" value="secretory_peroxidase"/>
    <property type="match status" value="1"/>
</dbReference>
<keyword evidence="10" id="KW-0479">Metal-binding</keyword>
<comment type="subcellular location">
    <subcellularLocation>
        <location evidence="4">Membrane</location>
    </subcellularLocation>
</comment>
<dbReference type="EC" id="1.11.1.7" evidence="5"/>
<proteinExistence type="inferred from homology"/>
<feature type="compositionally biased region" description="Low complexity" evidence="18">
    <location>
        <begin position="16"/>
        <end position="28"/>
    </location>
</feature>